<organism evidence="1">
    <name type="scientific">Rhizophora mucronata</name>
    <name type="common">Asiatic mangrove</name>
    <dbReference type="NCBI Taxonomy" id="61149"/>
    <lineage>
        <taxon>Eukaryota</taxon>
        <taxon>Viridiplantae</taxon>
        <taxon>Streptophyta</taxon>
        <taxon>Embryophyta</taxon>
        <taxon>Tracheophyta</taxon>
        <taxon>Spermatophyta</taxon>
        <taxon>Magnoliopsida</taxon>
        <taxon>eudicotyledons</taxon>
        <taxon>Gunneridae</taxon>
        <taxon>Pentapetalae</taxon>
        <taxon>rosids</taxon>
        <taxon>fabids</taxon>
        <taxon>Malpighiales</taxon>
        <taxon>Rhizophoraceae</taxon>
        <taxon>Rhizophora</taxon>
    </lineage>
</organism>
<dbReference type="EMBL" id="GGEC01067270">
    <property type="protein sequence ID" value="MBX47754.1"/>
    <property type="molecule type" value="Transcribed_RNA"/>
</dbReference>
<reference evidence="1" key="1">
    <citation type="submission" date="2018-02" db="EMBL/GenBank/DDBJ databases">
        <title>Rhizophora mucronata_Transcriptome.</title>
        <authorList>
            <person name="Meera S.P."/>
            <person name="Sreeshan A."/>
            <person name="Augustine A."/>
        </authorList>
    </citation>
    <scope>NUCLEOTIDE SEQUENCE</scope>
    <source>
        <tissue evidence="1">Leaf</tissue>
    </source>
</reference>
<name>A0A2P2NZ70_RHIMU</name>
<protein>
    <submittedName>
        <fullName evidence="1">Uncharacterized protein</fullName>
    </submittedName>
</protein>
<sequence>MPLSLSQNQVAFRMPDFICGSLSQDIEIPLTHF</sequence>
<proteinExistence type="predicted"/>
<accession>A0A2P2NZ70</accession>
<dbReference type="AlphaFoldDB" id="A0A2P2NZ70"/>
<evidence type="ECO:0000313" key="1">
    <source>
        <dbReference type="EMBL" id="MBX47754.1"/>
    </source>
</evidence>